<dbReference type="InterPro" id="IPR052918">
    <property type="entry name" value="Motility_Chemotaxis_Reg"/>
</dbReference>
<accession>A0AAC9GK25</accession>
<organism evidence="3 4">
    <name type="scientific">Flavobacterium anhuiense</name>
    <dbReference type="NCBI Taxonomy" id="459526"/>
    <lineage>
        <taxon>Bacteria</taxon>
        <taxon>Pseudomonadati</taxon>
        <taxon>Bacteroidota</taxon>
        <taxon>Flavobacteriia</taxon>
        <taxon>Flavobacteriales</taxon>
        <taxon>Flavobacteriaceae</taxon>
        <taxon>Flavobacterium</taxon>
    </lineage>
</organism>
<protein>
    <recommendedName>
        <fullName evidence="5">Gliding motility-associated C-terminal domain-containing protein</fullName>
    </recommendedName>
</protein>
<evidence type="ECO:0000313" key="3">
    <source>
        <dbReference type="EMBL" id="AOC95691.1"/>
    </source>
</evidence>
<dbReference type="PANTHER" id="PTHR35580">
    <property type="entry name" value="CELL SURFACE GLYCOPROTEIN (S-LAYER PROTEIN)-LIKE PROTEIN"/>
    <property type="match status" value="1"/>
</dbReference>
<dbReference type="KEGG" id="fjg:BB050_02594"/>
<sequence>MKHTLLFLFFLLTQHSFSQNKNQSIGFIENKGQIIDQNGKLNIAVKYLLNSNGLNVQLKKNGFSYDVYEIKKTPIVRSVTVKTLPYLSPEKEEFNLEYAFHRIDIDFVNSNYKVEVITEQKSRDFDNYYNIPNKPEGVTEVYKYKQITYKNIYPNIDVVFTIPEDPQKTVEYNFVIHPKGKISDIQLKFNGAETNLTDNKIQMNTRFGKMEETLPASWIEEKGHKKAIVVGYQKLKKNVYGFRSANFLAGKTVVIDPVPTRLWGTYYGGLQWTELNALDKDSFGNVYFAGKTASTSNIATSGSHQPNAGFINYPGRITYDGYIAKFDGNGNRLWATYYGGDLDDNIKSIKVSADKNLIFCGNTSSTNNISTAGSFKERKSGYYSEMFLGKLDSNGIRQWASYYGNDNGLTFANSVVADEQNYIYLSGTTTSDEYISTPNSFKENRIDNNRFDGFLAKFDSNGNRIWGTYFGGDKDDSFEDSAIDKDGNIILVGYSQSDTNVATSGSYKPDYSVGNLSSTGDGIIVKFNPNGQRIWSTYFGKANSDWIYTCKIFGDNLYMTGETENDNISTPDTFEPVMKASYRSTYFAKFNLALQKLTWLSYSQGKVTSIFPKNDNEIFIAGESVYGFDIACPNAYNPVNYTFSGFMIKLDGNCKKQWGTYFGKTGSIDNPLVMSEGSNNIFISGIINGSFADTDIASSGAFMEAPLDWPSGFLMKFQEPNPLGIPNAISNSPICKGTALELKASGGTSYLWTGPNNFASTEQSPVIANTSTINSGEYSCQINGIDNCDNIKKIFVSVIETTSPTGNTNQPFCSAQNPTIANLEINGTSIKWYDALTNGNLLSETTNLQNGKTYYASQTENSCESPRFGVTVSIVNTPSAPLGNPEQSFCKKENKTLNDIQITGQNIKWFDTSFSASVLPNTTLLEDNRTYYASQTIGCDSDRTPILVRVYNTPLPTGNNNQQFCIDELSTIEELKIVGSSLKWYDAATNGNTLQETDLLHTGTYYVTQTLNNCESGRLPITVKIQDTPIPSADSPQQFCIQKNAKISDIEIDGRNIKWYESSSSTNILSESTLLENRITYYASQTENTCESDRIPVTINILEATSKDCINLINELPYPKFFTPNGDGFNDTWTIDPDYLAPNSSIRIFDRYGKLIKELALNTSWNGTYLGNQEPASDYWFTATRINGTEYRGHFTLKR</sequence>
<evidence type="ECO:0000259" key="2">
    <source>
        <dbReference type="Pfam" id="PF25778"/>
    </source>
</evidence>
<evidence type="ECO:0008006" key="5">
    <source>
        <dbReference type="Google" id="ProtNLM"/>
    </source>
</evidence>
<dbReference type="Proteomes" id="UP000093276">
    <property type="component" value="Chromosome"/>
</dbReference>
<evidence type="ECO:0000313" key="4">
    <source>
        <dbReference type="Proteomes" id="UP000093276"/>
    </source>
</evidence>
<dbReference type="PANTHER" id="PTHR35580:SF1">
    <property type="entry name" value="PHYTASE-LIKE DOMAIN-CONTAINING PROTEIN"/>
    <property type="match status" value="1"/>
</dbReference>
<dbReference type="InterPro" id="IPR013783">
    <property type="entry name" value="Ig-like_fold"/>
</dbReference>
<dbReference type="NCBIfam" id="TIGR04131">
    <property type="entry name" value="Bac_Flav_CTERM"/>
    <property type="match status" value="1"/>
</dbReference>
<dbReference type="Gene3D" id="2.60.40.10">
    <property type="entry name" value="Immunoglobulins"/>
    <property type="match status" value="1"/>
</dbReference>
<dbReference type="Pfam" id="PF13585">
    <property type="entry name" value="CHU_C"/>
    <property type="match status" value="1"/>
</dbReference>
<dbReference type="Pfam" id="PF19081">
    <property type="entry name" value="Ig_7"/>
    <property type="match status" value="2"/>
</dbReference>
<feature type="domain" description="Ig-like" evidence="1">
    <location>
        <begin position="804"/>
        <end position="874"/>
    </location>
</feature>
<dbReference type="Pfam" id="PF06739">
    <property type="entry name" value="SBBP"/>
    <property type="match status" value="1"/>
</dbReference>
<proteinExistence type="predicted"/>
<feature type="domain" description="Ig-like" evidence="1">
    <location>
        <begin position="956"/>
        <end position="1025"/>
    </location>
</feature>
<dbReference type="SUPFAM" id="SSF63829">
    <property type="entry name" value="Calcium-dependent phosphotriesterase"/>
    <property type="match status" value="1"/>
</dbReference>
<dbReference type="InterPro" id="IPR057708">
    <property type="entry name" value="DUF7948"/>
</dbReference>
<dbReference type="Pfam" id="PF25778">
    <property type="entry name" value="DUF7948"/>
    <property type="match status" value="1"/>
</dbReference>
<feature type="domain" description="DUF7948" evidence="2">
    <location>
        <begin position="27"/>
        <end position="258"/>
    </location>
</feature>
<dbReference type="GeneID" id="32308472"/>
<dbReference type="EMBL" id="CP016907">
    <property type="protein sequence ID" value="AOC95691.1"/>
    <property type="molecule type" value="Genomic_DNA"/>
</dbReference>
<dbReference type="InterPro" id="IPR010620">
    <property type="entry name" value="SBBP_repeat"/>
</dbReference>
<dbReference type="AlphaFoldDB" id="A0AAC9GK25"/>
<gene>
    <name evidence="3" type="ORF">BB050_02594</name>
</gene>
<name>A0AAC9GK25_9FLAO</name>
<evidence type="ECO:0000259" key="1">
    <source>
        <dbReference type="Pfam" id="PF19081"/>
    </source>
</evidence>
<reference evidence="3 4" key="1">
    <citation type="submission" date="2016-08" db="EMBL/GenBank/DDBJ databases">
        <title>Complete genome sequence of Flavobacterium johnsoniae strain GSE09, a volatile-producing biocontrol agent isolated from cucumber (Cucumis sativus).</title>
        <authorList>
            <person name="Jeong J.-J."/>
            <person name="Oh J.Y."/>
            <person name="Jim Y.J."/>
            <person name="Sang M.K."/>
            <person name="Kim K.D."/>
        </authorList>
    </citation>
    <scope>NUCLEOTIDE SEQUENCE [LARGE SCALE GENOMIC DNA]</scope>
    <source>
        <strain evidence="3 4">GSE09</strain>
    </source>
</reference>
<dbReference type="InterPro" id="IPR026341">
    <property type="entry name" value="T9SS_type_B"/>
</dbReference>
<dbReference type="RefSeq" id="WP_066033798.1">
    <property type="nucleotide sequence ID" value="NZ_CP016907.1"/>
</dbReference>
<dbReference type="InterPro" id="IPR044023">
    <property type="entry name" value="Ig_7"/>
</dbReference>